<dbReference type="AlphaFoldDB" id="E3H9V2"/>
<keyword evidence="1" id="KW-1133">Transmembrane helix</keyword>
<dbReference type="InterPro" id="IPR005642">
    <property type="entry name" value="LysO"/>
</dbReference>
<dbReference type="EMBL" id="CP002281">
    <property type="protein sequence ID" value="ADO83631.1"/>
    <property type="molecule type" value="Genomic_DNA"/>
</dbReference>
<dbReference type="RefSeq" id="WP_013388293.1">
    <property type="nucleotide sequence ID" value="NC_014632.1"/>
</dbReference>
<evidence type="ECO:0000256" key="1">
    <source>
        <dbReference type="SAM" id="Phobius"/>
    </source>
</evidence>
<proteinExistence type="predicted"/>
<dbReference type="Pfam" id="PF03956">
    <property type="entry name" value="Lys_export"/>
    <property type="match status" value="1"/>
</dbReference>
<protein>
    <recommendedName>
        <fullName evidence="4">DUF340 domain-containing protein</fullName>
    </recommendedName>
</protein>
<dbReference type="Proteomes" id="UP000006875">
    <property type="component" value="Chromosome"/>
</dbReference>
<reference evidence="2 3" key="1">
    <citation type="journal article" date="2010" name="Stand. Genomic Sci.">
        <title>Complete genome sequence of Ilyobacter polytropus type strain (CuHbu1).</title>
        <authorList>
            <person name="Sikorski J."/>
            <person name="Chertkov O."/>
            <person name="Lapidus A."/>
            <person name="Nolan M."/>
            <person name="Lucas S."/>
            <person name="Del Rio T.G."/>
            <person name="Tice H."/>
            <person name="Cheng J.F."/>
            <person name="Tapia R."/>
            <person name="Han C."/>
            <person name="Goodwin L."/>
            <person name="Pitluck S."/>
            <person name="Liolios K."/>
            <person name="Ivanova N."/>
            <person name="Mavromatis K."/>
            <person name="Mikhailova N."/>
            <person name="Pati A."/>
            <person name="Chen A."/>
            <person name="Palaniappan K."/>
            <person name="Land M."/>
            <person name="Hauser L."/>
            <person name="Chang Y.J."/>
            <person name="Jeffries C.D."/>
            <person name="Brambilla E."/>
            <person name="Yasawong M."/>
            <person name="Rohde M."/>
            <person name="Pukall R."/>
            <person name="Spring S."/>
            <person name="Goker M."/>
            <person name="Woyke T."/>
            <person name="Bristow J."/>
            <person name="Eisen J.A."/>
            <person name="Markowitz V."/>
            <person name="Hugenholtz P."/>
            <person name="Kyrpides N.C."/>
            <person name="Klenk H.P."/>
        </authorList>
    </citation>
    <scope>NUCLEOTIDE SEQUENCE [LARGE SCALE GENOMIC DNA]</scope>
    <source>
        <strain evidence="3">ATCC 51220 / DSM 2926 / LMG 16218 / CuHBu1</strain>
    </source>
</reference>
<accession>E3H9V2</accession>
<organism evidence="2 3">
    <name type="scientific">Ilyobacter polytropus (strain ATCC 51220 / DSM 2926 / LMG 16218 / CuHBu1)</name>
    <dbReference type="NCBI Taxonomy" id="572544"/>
    <lineage>
        <taxon>Bacteria</taxon>
        <taxon>Fusobacteriati</taxon>
        <taxon>Fusobacteriota</taxon>
        <taxon>Fusobacteriia</taxon>
        <taxon>Fusobacteriales</taxon>
        <taxon>Fusobacteriaceae</taxon>
        <taxon>Ilyobacter</taxon>
    </lineage>
</organism>
<evidence type="ECO:0000313" key="3">
    <source>
        <dbReference type="Proteomes" id="UP000006875"/>
    </source>
</evidence>
<dbReference type="eggNOG" id="ENOG5032S9V">
    <property type="taxonomic scope" value="Bacteria"/>
</dbReference>
<feature type="transmembrane region" description="Helical" evidence="1">
    <location>
        <begin position="62"/>
        <end position="84"/>
    </location>
</feature>
<dbReference type="GO" id="GO:0015661">
    <property type="term" value="F:L-lysine efflux transmembrane transporter activity"/>
    <property type="evidence" value="ECO:0007669"/>
    <property type="project" value="InterPro"/>
</dbReference>
<evidence type="ECO:0008006" key="4">
    <source>
        <dbReference type="Google" id="ProtNLM"/>
    </source>
</evidence>
<name>E3H9V2_ILYPC</name>
<keyword evidence="3" id="KW-1185">Reference proteome</keyword>
<keyword evidence="1" id="KW-0812">Transmembrane</keyword>
<evidence type="ECO:0000313" key="2">
    <source>
        <dbReference type="EMBL" id="ADO83631.1"/>
    </source>
</evidence>
<dbReference type="HOGENOM" id="CLU_168956_0_1_0"/>
<feature type="transmembrane region" description="Helical" evidence="1">
    <location>
        <begin position="33"/>
        <end position="50"/>
    </location>
</feature>
<gene>
    <name evidence="2" type="ordered locus">Ilyop_1860</name>
</gene>
<dbReference type="KEGG" id="ipo:Ilyop_1860"/>
<sequence>MRIIFYIAIILFGYIMGSKKLFPEKLENRLSAFQNICLLFLLGIMGYKIGANKDIIKNFSNIGIKSLIISSLCIFFSVLFVKILCRNIKK</sequence>
<keyword evidence="1" id="KW-0472">Membrane</keyword>